<dbReference type="Gene3D" id="2.30.180.10">
    <property type="entry name" value="FAS1 domain"/>
    <property type="match status" value="2"/>
</dbReference>
<evidence type="ECO:0000313" key="4">
    <source>
        <dbReference type="Proteomes" id="UP000603453"/>
    </source>
</evidence>
<feature type="chain" id="PRO_5034053981" description="FAS1 domain-containing protein" evidence="1">
    <location>
        <begin position="20"/>
        <end position="246"/>
    </location>
</feature>
<sequence length="246" mass="27796">MLYITQLLLFVFWIGLVQGQQHYISQTNVMDLLQNLPETKTLISLLNHDAQTYLTDQQNITFFAPNNNAFKENSVEFNSFYHTLPVYHLDWNMTLFESTSYNKSLLKLSFNNQQKTVESGMMLYANVLKTIPIGHQNSVVHIIDKILATPSDIITTLTGLGFTKAKDMLGSTSLPLNQQLTLFVPNNQAFGTVDPATLGDDLLSQAHVSDKLVTSNLWTNKMMLTSLNGFKMTLIEKSKNDWQGKP</sequence>
<dbReference type="GO" id="GO:0005615">
    <property type="term" value="C:extracellular space"/>
    <property type="evidence" value="ECO:0007669"/>
    <property type="project" value="TreeGrafter"/>
</dbReference>
<feature type="signal peptide" evidence="1">
    <location>
        <begin position="1"/>
        <end position="19"/>
    </location>
</feature>
<dbReference type="PANTHER" id="PTHR10900:SF77">
    <property type="entry name" value="FI19380P1"/>
    <property type="match status" value="1"/>
</dbReference>
<organism evidence="3 4">
    <name type="scientific">Mucor saturninus</name>
    <dbReference type="NCBI Taxonomy" id="64648"/>
    <lineage>
        <taxon>Eukaryota</taxon>
        <taxon>Fungi</taxon>
        <taxon>Fungi incertae sedis</taxon>
        <taxon>Mucoromycota</taxon>
        <taxon>Mucoromycotina</taxon>
        <taxon>Mucoromycetes</taxon>
        <taxon>Mucorales</taxon>
        <taxon>Mucorineae</taxon>
        <taxon>Mucoraceae</taxon>
        <taxon>Mucor</taxon>
    </lineage>
</organism>
<keyword evidence="4" id="KW-1185">Reference proteome</keyword>
<dbReference type="EMBL" id="JAEPRD010000024">
    <property type="protein sequence ID" value="KAG2207531.1"/>
    <property type="molecule type" value="Genomic_DNA"/>
</dbReference>
<reference evidence="3" key="1">
    <citation type="submission" date="2020-12" db="EMBL/GenBank/DDBJ databases">
        <title>Metabolic potential, ecology and presence of endohyphal bacteria is reflected in genomic diversity of Mucoromycotina.</title>
        <authorList>
            <person name="Muszewska A."/>
            <person name="Okrasinska A."/>
            <person name="Steczkiewicz K."/>
            <person name="Drgas O."/>
            <person name="Orlowska M."/>
            <person name="Perlinska-Lenart U."/>
            <person name="Aleksandrzak-Piekarczyk T."/>
            <person name="Szatraj K."/>
            <person name="Zielenkiewicz U."/>
            <person name="Pilsyk S."/>
            <person name="Malc E."/>
            <person name="Mieczkowski P."/>
            <person name="Kruszewska J.S."/>
            <person name="Biernat P."/>
            <person name="Pawlowska J."/>
        </authorList>
    </citation>
    <scope>NUCLEOTIDE SEQUENCE</scope>
    <source>
        <strain evidence="3">WA0000017839</strain>
    </source>
</reference>
<dbReference type="InterPro" id="IPR050904">
    <property type="entry name" value="Adhesion/Biosynth-related"/>
</dbReference>
<evidence type="ECO:0000256" key="1">
    <source>
        <dbReference type="SAM" id="SignalP"/>
    </source>
</evidence>
<feature type="domain" description="FAS1" evidence="2">
    <location>
        <begin position="140"/>
        <end position="246"/>
    </location>
</feature>
<evidence type="ECO:0000313" key="3">
    <source>
        <dbReference type="EMBL" id="KAG2207531.1"/>
    </source>
</evidence>
<dbReference type="SUPFAM" id="SSF82153">
    <property type="entry name" value="FAS1 domain"/>
    <property type="match status" value="2"/>
</dbReference>
<comment type="caution">
    <text evidence="3">The sequence shown here is derived from an EMBL/GenBank/DDBJ whole genome shotgun (WGS) entry which is preliminary data.</text>
</comment>
<dbReference type="PANTHER" id="PTHR10900">
    <property type="entry name" value="PERIOSTIN-RELATED"/>
    <property type="match status" value="1"/>
</dbReference>
<accession>A0A8H7V2A3</accession>
<evidence type="ECO:0000259" key="2">
    <source>
        <dbReference type="PROSITE" id="PS50213"/>
    </source>
</evidence>
<proteinExistence type="predicted"/>
<gene>
    <name evidence="3" type="ORF">INT47_004281</name>
</gene>
<dbReference type="InterPro" id="IPR000782">
    <property type="entry name" value="FAS1_domain"/>
</dbReference>
<protein>
    <recommendedName>
        <fullName evidence="2">FAS1 domain-containing protein</fullName>
    </recommendedName>
</protein>
<dbReference type="InterPro" id="IPR036378">
    <property type="entry name" value="FAS1_dom_sf"/>
</dbReference>
<dbReference type="Proteomes" id="UP000603453">
    <property type="component" value="Unassembled WGS sequence"/>
</dbReference>
<keyword evidence="1" id="KW-0732">Signal</keyword>
<dbReference type="OrthoDB" id="286301at2759"/>
<name>A0A8H7V2A3_9FUNG</name>
<feature type="domain" description="FAS1" evidence="2">
    <location>
        <begin position="26"/>
        <end position="147"/>
    </location>
</feature>
<dbReference type="PROSITE" id="PS50213">
    <property type="entry name" value="FAS1"/>
    <property type="match status" value="2"/>
</dbReference>
<dbReference type="Pfam" id="PF02469">
    <property type="entry name" value="Fasciclin"/>
    <property type="match status" value="1"/>
</dbReference>
<dbReference type="AlphaFoldDB" id="A0A8H7V2A3"/>